<evidence type="ECO:0000313" key="3">
    <source>
        <dbReference type="Proteomes" id="UP001149074"/>
    </source>
</evidence>
<comment type="caution">
    <text evidence="2">The sequence shown here is derived from an EMBL/GenBank/DDBJ whole genome shotgun (WGS) entry which is preliminary data.</text>
</comment>
<feature type="region of interest" description="Disordered" evidence="1">
    <location>
        <begin position="153"/>
        <end position="175"/>
    </location>
</feature>
<dbReference type="GeneID" id="81354259"/>
<gene>
    <name evidence="2" type="ORF">N7532_002786</name>
</gene>
<reference evidence="2" key="2">
    <citation type="journal article" date="2023" name="IMA Fungus">
        <title>Comparative genomic study of the Penicillium genus elucidates a diverse pangenome and 15 lateral gene transfer events.</title>
        <authorList>
            <person name="Petersen C."/>
            <person name="Sorensen T."/>
            <person name="Nielsen M.R."/>
            <person name="Sondergaard T.E."/>
            <person name="Sorensen J.L."/>
            <person name="Fitzpatrick D.A."/>
            <person name="Frisvad J.C."/>
            <person name="Nielsen K.L."/>
        </authorList>
    </citation>
    <scope>NUCLEOTIDE SEQUENCE</scope>
    <source>
        <strain evidence="2">IBT 30761</strain>
    </source>
</reference>
<dbReference type="EMBL" id="JAPQKI010000003">
    <property type="protein sequence ID" value="KAJ5110141.1"/>
    <property type="molecule type" value="Genomic_DNA"/>
</dbReference>
<sequence>MAPPVPSFTGKVYATSANFIVRYRAIHSTPVVASRYLTASNHPIRPKIAHMYDHREKDHLWWRVNINMQIQHVTRVVRSWAARRTRVAFLQALKNNGLDHLGKVLPEAKSWQQPLIGTMEVVVREYSLTSNFETIQQDANSLLQNILKLKHQKESLKQSSPKKGKFSSKPPRSKS</sequence>
<feature type="compositionally biased region" description="Basic residues" evidence="1">
    <location>
        <begin position="160"/>
        <end position="175"/>
    </location>
</feature>
<evidence type="ECO:0000256" key="1">
    <source>
        <dbReference type="SAM" id="MobiDB-lite"/>
    </source>
</evidence>
<dbReference type="RefSeq" id="XP_056478252.1">
    <property type="nucleotide sequence ID" value="XM_056615280.1"/>
</dbReference>
<organism evidence="2 3">
    <name type="scientific">Penicillium argentinense</name>
    <dbReference type="NCBI Taxonomy" id="1131581"/>
    <lineage>
        <taxon>Eukaryota</taxon>
        <taxon>Fungi</taxon>
        <taxon>Dikarya</taxon>
        <taxon>Ascomycota</taxon>
        <taxon>Pezizomycotina</taxon>
        <taxon>Eurotiomycetes</taxon>
        <taxon>Eurotiomycetidae</taxon>
        <taxon>Eurotiales</taxon>
        <taxon>Aspergillaceae</taxon>
        <taxon>Penicillium</taxon>
    </lineage>
</organism>
<proteinExistence type="predicted"/>
<evidence type="ECO:0000313" key="2">
    <source>
        <dbReference type="EMBL" id="KAJ5110141.1"/>
    </source>
</evidence>
<dbReference type="Proteomes" id="UP001149074">
    <property type="component" value="Unassembled WGS sequence"/>
</dbReference>
<dbReference type="AlphaFoldDB" id="A0A9W9G118"/>
<protein>
    <submittedName>
        <fullName evidence="2">Uncharacterized protein</fullName>
    </submittedName>
</protein>
<reference evidence="2" key="1">
    <citation type="submission" date="2022-11" db="EMBL/GenBank/DDBJ databases">
        <authorList>
            <person name="Petersen C."/>
        </authorList>
    </citation>
    <scope>NUCLEOTIDE SEQUENCE</scope>
    <source>
        <strain evidence="2">IBT 30761</strain>
    </source>
</reference>
<accession>A0A9W9G118</accession>
<dbReference type="OrthoDB" id="5238363at2759"/>
<name>A0A9W9G118_9EURO</name>
<keyword evidence="3" id="KW-1185">Reference proteome</keyword>